<dbReference type="Proteomes" id="UP000050863">
    <property type="component" value="Unassembled WGS sequence"/>
</dbReference>
<dbReference type="EMBL" id="LLXZ01000159">
    <property type="protein sequence ID" value="KRR02203.1"/>
    <property type="molecule type" value="Genomic_DNA"/>
</dbReference>
<protein>
    <submittedName>
        <fullName evidence="1">Uncharacterized protein</fullName>
    </submittedName>
</protein>
<comment type="caution">
    <text evidence="1">The sequence shown here is derived from an EMBL/GenBank/DDBJ whole genome shotgun (WGS) entry which is preliminary data.</text>
</comment>
<evidence type="ECO:0000313" key="1">
    <source>
        <dbReference type="EMBL" id="KRR02203.1"/>
    </source>
</evidence>
<name>A0A0R3L3Q7_9BRAD</name>
<gene>
    <name evidence="1" type="ORF">CQ12_18415</name>
</gene>
<evidence type="ECO:0000313" key="2">
    <source>
        <dbReference type="Proteomes" id="UP000050863"/>
    </source>
</evidence>
<proteinExistence type="predicted"/>
<dbReference type="AlphaFoldDB" id="A0A0R3L3Q7"/>
<reference evidence="1 2" key="1">
    <citation type="submission" date="2014-03" db="EMBL/GenBank/DDBJ databases">
        <title>Bradyrhizobium valentinum sp. nov., isolated from effective nodules of Lupinus mariae-josephae, a lupine endemic of basic-lime soils in Eastern Spain.</title>
        <authorList>
            <person name="Duran D."/>
            <person name="Rey L."/>
            <person name="Navarro A."/>
            <person name="Busquets A."/>
            <person name="Imperial J."/>
            <person name="Ruiz-Argueso T."/>
        </authorList>
    </citation>
    <scope>NUCLEOTIDE SEQUENCE [LARGE SCALE GENOMIC DNA]</scope>
    <source>
        <strain evidence="1 2">PAC68</strain>
    </source>
</reference>
<sequence length="86" mass="9372">MTDHWPPSSMRVAAPDMQLSGGCSAHTDLHRADTLRPDTRFFGKSAILAGLALPNHEAMAELLEPIILTERMVLQEQGGFLITSIS</sequence>
<accession>A0A0R3L3Q7</accession>
<organism evidence="1 2">
    <name type="scientific">Bradyrhizobium jicamae</name>
    <dbReference type="NCBI Taxonomy" id="280332"/>
    <lineage>
        <taxon>Bacteria</taxon>
        <taxon>Pseudomonadati</taxon>
        <taxon>Pseudomonadota</taxon>
        <taxon>Alphaproteobacteria</taxon>
        <taxon>Hyphomicrobiales</taxon>
        <taxon>Nitrobacteraceae</taxon>
        <taxon>Bradyrhizobium</taxon>
    </lineage>
</organism>
<keyword evidence="2" id="KW-1185">Reference proteome</keyword>